<accession>A0A317FZD7</accession>
<dbReference type="InterPro" id="IPR043128">
    <property type="entry name" value="Rev_trsase/Diguanyl_cyclase"/>
</dbReference>
<name>A0A317FZD7_BUTFI</name>
<gene>
    <name evidence="2" type="ORF">CPT75_08240</name>
</gene>
<dbReference type="CDD" id="cd01949">
    <property type="entry name" value="GGDEF"/>
    <property type="match status" value="1"/>
</dbReference>
<dbReference type="InterPro" id="IPR000160">
    <property type="entry name" value="GGDEF_dom"/>
</dbReference>
<dbReference type="InterPro" id="IPR050469">
    <property type="entry name" value="Diguanylate_Cyclase"/>
</dbReference>
<feature type="domain" description="GGDEF" evidence="1">
    <location>
        <begin position="50"/>
        <end position="186"/>
    </location>
</feature>
<evidence type="ECO:0000313" key="2">
    <source>
        <dbReference type="EMBL" id="PWT27094.1"/>
    </source>
</evidence>
<dbReference type="PROSITE" id="PS50887">
    <property type="entry name" value="GGDEF"/>
    <property type="match status" value="1"/>
</dbReference>
<dbReference type="GO" id="GO:0052621">
    <property type="term" value="F:diguanylate cyclase activity"/>
    <property type="evidence" value="ECO:0007669"/>
    <property type="project" value="TreeGrafter"/>
</dbReference>
<dbReference type="AlphaFoldDB" id="A0A317FZD7"/>
<dbReference type="NCBIfam" id="TIGR00254">
    <property type="entry name" value="GGDEF"/>
    <property type="match status" value="1"/>
</dbReference>
<dbReference type="EMBL" id="NXNG01000001">
    <property type="protein sequence ID" value="PWT27094.1"/>
    <property type="molecule type" value="Genomic_DNA"/>
</dbReference>
<dbReference type="Pfam" id="PF00990">
    <property type="entry name" value="GGDEF"/>
    <property type="match status" value="1"/>
</dbReference>
<organism evidence="2 3">
    <name type="scientific">Butyrivibrio fibrisolvens</name>
    <dbReference type="NCBI Taxonomy" id="831"/>
    <lineage>
        <taxon>Bacteria</taxon>
        <taxon>Bacillati</taxon>
        <taxon>Bacillota</taxon>
        <taxon>Clostridia</taxon>
        <taxon>Lachnospirales</taxon>
        <taxon>Lachnospiraceae</taxon>
        <taxon>Butyrivibrio</taxon>
    </lineage>
</organism>
<dbReference type="InterPro" id="IPR029787">
    <property type="entry name" value="Nucleotide_cyclase"/>
</dbReference>
<comment type="caution">
    <text evidence="2">The sequence shown here is derived from an EMBL/GenBank/DDBJ whole genome shotgun (WGS) entry which is preliminary data.</text>
</comment>
<dbReference type="Proteomes" id="UP000245488">
    <property type="component" value="Chromosome"/>
</dbReference>
<reference evidence="2 3" key="1">
    <citation type="submission" date="2017-09" db="EMBL/GenBank/DDBJ databases">
        <title>High-quality draft genome sequence of Butyrivibrio fibrisolvens INBov1, isolated from cow rumen.</title>
        <authorList>
            <person name="Rodriguez Hernaez J."/>
            <person name="Rivarola M."/>
            <person name="Paniego N."/>
            <person name="Cravero S."/>
            <person name="Ceron Cucchi M."/>
            <person name="Martinez M.C."/>
        </authorList>
    </citation>
    <scope>NUCLEOTIDE SEQUENCE [LARGE SCALE GENOMIC DNA]</scope>
    <source>
        <strain evidence="2 3">INBov1</strain>
    </source>
</reference>
<sequence length="341" mass="38876">MRMRRKNEPPAQEMKNQEMAVYSYIDSLTGLINRASGEQQIDNILKSDDPSGALLMIDIDHFKCVNDTYGHAMGDSILKRFAEILKSFVRYGDVLMRLGGDEFIIFYRNFTDPDSLSERSRRIIEKVEYLLSDMVDERMGQTISASIGIAISGINGDDLKTLMGHADKALYYVKQHTKHGFLIYEDGVSSIHEVSKHHGIVNISSIRSMIDEDGFDRGAYLVDYASFKSLYRFLTRNLKRIDTDYQLVLFTLSMSRNTPSISIINLERQLGRLIGHTLRVGDVAAQYGRNQYLVLLSGTNTDNGKIAAERVMKNWFDEFSKVCTLSYEIEDLDVEETELQI</sequence>
<dbReference type="SUPFAM" id="SSF55073">
    <property type="entry name" value="Nucleotide cyclase"/>
    <property type="match status" value="1"/>
</dbReference>
<evidence type="ECO:0000313" key="3">
    <source>
        <dbReference type="Proteomes" id="UP000245488"/>
    </source>
</evidence>
<dbReference type="SMART" id="SM00267">
    <property type="entry name" value="GGDEF"/>
    <property type="match status" value="1"/>
</dbReference>
<dbReference type="PANTHER" id="PTHR45138:SF9">
    <property type="entry name" value="DIGUANYLATE CYCLASE DGCM-RELATED"/>
    <property type="match status" value="1"/>
</dbReference>
<dbReference type="Gene3D" id="3.30.70.270">
    <property type="match status" value="1"/>
</dbReference>
<proteinExistence type="predicted"/>
<evidence type="ECO:0000259" key="1">
    <source>
        <dbReference type="PROSITE" id="PS50887"/>
    </source>
</evidence>
<keyword evidence="3" id="KW-1185">Reference proteome</keyword>
<protein>
    <submittedName>
        <fullName evidence="2">Diguanylate cyclase response regulator</fullName>
    </submittedName>
</protein>
<dbReference type="PANTHER" id="PTHR45138">
    <property type="entry name" value="REGULATORY COMPONENTS OF SENSORY TRANSDUCTION SYSTEM"/>
    <property type="match status" value="1"/>
</dbReference>